<reference evidence="1" key="1">
    <citation type="journal article" date="2015" name="Nature">
        <title>Complex archaea that bridge the gap between prokaryotes and eukaryotes.</title>
        <authorList>
            <person name="Spang A."/>
            <person name="Saw J.H."/>
            <person name="Jorgensen S.L."/>
            <person name="Zaremba-Niedzwiedzka K."/>
            <person name="Martijn J."/>
            <person name="Lind A.E."/>
            <person name="van Eijk R."/>
            <person name="Schleper C."/>
            <person name="Guy L."/>
            <person name="Ettema T.J."/>
        </authorList>
    </citation>
    <scope>NUCLEOTIDE SEQUENCE</scope>
</reference>
<sequence>MKTQYKTMNLRPKTLELIEQANQIIDEYQEQGFELTVRQIYYQFVARGLISNSMESYLLIGRILNHGRMCGLIDWHAIIDRTRSIYGDKHWDSPQEILDAAAATYKLDTREDQDYYIEVWIEKNALLGVIEPICRKLDITYLPCIGYYSLSSMWRAALRFNNRDQDGIILHLGDHDPSGLDMTRDIKDRLDTFGVTNIEVIRIALNMDQVEEYNPPSNPAKLSDSRAGNYIQQYGHESWELDALSPEVIADLIKDNVDSYTDFDRIQTQLKLQKQQRKHLQDIADNNA</sequence>
<comment type="caution">
    <text evidence="1">The sequence shown here is derived from an EMBL/GenBank/DDBJ whole genome shotgun (WGS) entry which is preliminary data.</text>
</comment>
<gene>
    <name evidence="1" type="ORF">LCGC14_1573930</name>
</gene>
<proteinExistence type="predicted"/>
<name>A0A0F9LJ99_9ZZZZ</name>
<evidence type="ECO:0000313" key="1">
    <source>
        <dbReference type="EMBL" id="KKM27520.1"/>
    </source>
</evidence>
<dbReference type="AlphaFoldDB" id="A0A0F9LJ99"/>
<protein>
    <recommendedName>
        <fullName evidence="2">DUF2399 domain-containing protein</fullName>
    </recommendedName>
</protein>
<organism evidence="1">
    <name type="scientific">marine sediment metagenome</name>
    <dbReference type="NCBI Taxonomy" id="412755"/>
    <lineage>
        <taxon>unclassified sequences</taxon>
        <taxon>metagenomes</taxon>
        <taxon>ecological metagenomes</taxon>
    </lineage>
</organism>
<accession>A0A0F9LJ99</accession>
<evidence type="ECO:0008006" key="2">
    <source>
        <dbReference type="Google" id="ProtNLM"/>
    </source>
</evidence>
<dbReference type="EMBL" id="LAZR01012307">
    <property type="protein sequence ID" value="KKM27520.1"/>
    <property type="molecule type" value="Genomic_DNA"/>
</dbReference>